<dbReference type="AlphaFoldDB" id="A0A7Z0KVZ3"/>
<dbReference type="Pfam" id="PF09955">
    <property type="entry name" value="DUF2189"/>
    <property type="match status" value="1"/>
</dbReference>
<feature type="transmembrane region" description="Helical" evidence="1">
    <location>
        <begin position="164"/>
        <end position="190"/>
    </location>
</feature>
<feature type="transmembrane region" description="Helical" evidence="1">
    <location>
        <begin position="215"/>
        <end position="243"/>
    </location>
</feature>
<feature type="transmembrane region" description="Helical" evidence="1">
    <location>
        <begin position="122"/>
        <end position="144"/>
    </location>
</feature>
<dbReference type="InterPro" id="IPR018692">
    <property type="entry name" value="DUF2189"/>
</dbReference>
<proteinExistence type="predicted"/>
<feature type="transmembrane region" description="Helical" evidence="1">
    <location>
        <begin position="37"/>
        <end position="59"/>
    </location>
</feature>
<dbReference type="RefSeq" id="WP_179904127.1">
    <property type="nucleotide sequence ID" value="NZ_JACBXS010000001.1"/>
</dbReference>
<dbReference type="EMBL" id="JACBXS010000001">
    <property type="protein sequence ID" value="NYS23419.1"/>
    <property type="molecule type" value="Genomic_DNA"/>
</dbReference>
<keyword evidence="1" id="KW-0812">Transmembrane</keyword>
<evidence type="ECO:0000313" key="2">
    <source>
        <dbReference type="EMBL" id="NYS23419.1"/>
    </source>
</evidence>
<keyword evidence="1" id="KW-0472">Membrane</keyword>
<reference evidence="2 3" key="1">
    <citation type="journal article" date="2000" name="Arch. Microbiol.">
        <title>Rhodobaca bogoriensis gen. nov. and sp. nov., an alkaliphilic purple nonsulfur bacterium from African Rift Valley soda lakes.</title>
        <authorList>
            <person name="Milford A.D."/>
            <person name="Achenbach L.A."/>
            <person name="Jung D.O."/>
            <person name="Madigan M.T."/>
        </authorList>
    </citation>
    <scope>NUCLEOTIDE SEQUENCE [LARGE SCALE GENOMIC DNA]</scope>
    <source>
        <strain evidence="2 3">2376</strain>
    </source>
</reference>
<sequence>MTEQTLPPPSPIPALSQVTPADLQAALRAGWQDFRRAPLFGLAFSAFYVLGGLVLYAVFVASGQSWWFIPIAVGFPLLAPFAATGLYEVSRRLETGAPLTWSVVAGCVFAQRDRQVPSMAMVVMLAFMFWVFLAHTIFALFFGLRPISGSTWDMLLSPAGLQMLALGGIVGGVMAATLFALTVISLPLLLDREVDFITAMITSVQAVSHSPVTMLLWAAVIAVLLFLAMLPWFLGLFLVLPVLGHASWHLYRRVLPEPAGV</sequence>
<accession>A0A7Z0KVZ3</accession>
<feature type="transmembrane region" description="Helical" evidence="1">
    <location>
        <begin position="65"/>
        <end position="87"/>
    </location>
</feature>
<evidence type="ECO:0000256" key="1">
    <source>
        <dbReference type="SAM" id="Phobius"/>
    </source>
</evidence>
<keyword evidence="3" id="KW-1185">Reference proteome</keyword>
<name>A0A7Z0KVZ3_9RHOB</name>
<organism evidence="2 3">
    <name type="scientific">Rhabdonatronobacter sediminivivens</name>
    <dbReference type="NCBI Taxonomy" id="2743469"/>
    <lineage>
        <taxon>Bacteria</taxon>
        <taxon>Pseudomonadati</taxon>
        <taxon>Pseudomonadota</taxon>
        <taxon>Alphaproteobacteria</taxon>
        <taxon>Rhodobacterales</taxon>
        <taxon>Paracoccaceae</taxon>
        <taxon>Rhabdonatronobacter</taxon>
    </lineage>
</organism>
<dbReference type="Proteomes" id="UP000529417">
    <property type="component" value="Unassembled WGS sequence"/>
</dbReference>
<evidence type="ECO:0000313" key="3">
    <source>
        <dbReference type="Proteomes" id="UP000529417"/>
    </source>
</evidence>
<gene>
    <name evidence="2" type="ORF">HUK65_00325</name>
</gene>
<protein>
    <submittedName>
        <fullName evidence="2">DUF2189 domain-containing protein</fullName>
    </submittedName>
</protein>
<keyword evidence="1" id="KW-1133">Transmembrane helix</keyword>
<comment type="caution">
    <text evidence="2">The sequence shown here is derived from an EMBL/GenBank/DDBJ whole genome shotgun (WGS) entry which is preliminary data.</text>
</comment>